<reference evidence="2 3" key="1">
    <citation type="submission" date="2019-07" db="EMBL/GenBank/DDBJ databases">
        <title>Whole genome shotgun sequence of Methylobacterium gnaphalii NBRC 107716.</title>
        <authorList>
            <person name="Hosoyama A."/>
            <person name="Uohara A."/>
            <person name="Ohji S."/>
            <person name="Ichikawa N."/>
        </authorList>
    </citation>
    <scope>NUCLEOTIDE SEQUENCE [LARGE SCALE GENOMIC DNA]</scope>
    <source>
        <strain evidence="2 3">NBRC 107716</strain>
    </source>
</reference>
<evidence type="ECO:0000313" key="2">
    <source>
        <dbReference type="EMBL" id="GEP08558.1"/>
    </source>
</evidence>
<sequence>MPESQIGWVASIDNSMSGRPASLSADYAEWREWRQSAVPAAAVILTEGGKGCPRGGPARRRSQSHF</sequence>
<accession>A0A512JF33</accession>
<name>A0A512JF33_9HYPH</name>
<evidence type="ECO:0000313" key="3">
    <source>
        <dbReference type="Proteomes" id="UP000321750"/>
    </source>
</evidence>
<gene>
    <name evidence="2" type="ORF">MGN01_04030</name>
</gene>
<dbReference type="EMBL" id="BJZV01000002">
    <property type="protein sequence ID" value="GEP08558.1"/>
    <property type="molecule type" value="Genomic_DNA"/>
</dbReference>
<feature type="compositionally biased region" description="Basic residues" evidence="1">
    <location>
        <begin position="57"/>
        <end position="66"/>
    </location>
</feature>
<evidence type="ECO:0000256" key="1">
    <source>
        <dbReference type="SAM" id="MobiDB-lite"/>
    </source>
</evidence>
<proteinExistence type="predicted"/>
<keyword evidence="3" id="KW-1185">Reference proteome</keyword>
<feature type="region of interest" description="Disordered" evidence="1">
    <location>
        <begin position="47"/>
        <end position="66"/>
    </location>
</feature>
<protein>
    <submittedName>
        <fullName evidence="2">Uncharacterized protein</fullName>
    </submittedName>
</protein>
<dbReference type="Proteomes" id="UP000321750">
    <property type="component" value="Unassembled WGS sequence"/>
</dbReference>
<dbReference type="AlphaFoldDB" id="A0A512JF33"/>
<organism evidence="2 3">
    <name type="scientific">Methylobacterium gnaphalii</name>
    <dbReference type="NCBI Taxonomy" id="1010610"/>
    <lineage>
        <taxon>Bacteria</taxon>
        <taxon>Pseudomonadati</taxon>
        <taxon>Pseudomonadota</taxon>
        <taxon>Alphaproteobacteria</taxon>
        <taxon>Hyphomicrobiales</taxon>
        <taxon>Methylobacteriaceae</taxon>
        <taxon>Methylobacterium</taxon>
    </lineage>
</organism>
<comment type="caution">
    <text evidence="2">The sequence shown here is derived from an EMBL/GenBank/DDBJ whole genome shotgun (WGS) entry which is preliminary data.</text>
</comment>